<name>A0A6G1JJ61_9PLEO</name>
<reference evidence="4" key="1">
    <citation type="journal article" date="2020" name="Stud. Mycol.">
        <title>101 Dothideomycetes genomes: a test case for predicting lifestyles and emergence of pathogens.</title>
        <authorList>
            <person name="Haridas S."/>
            <person name="Albert R."/>
            <person name="Binder M."/>
            <person name="Bloem J."/>
            <person name="Labutti K."/>
            <person name="Salamov A."/>
            <person name="Andreopoulos B."/>
            <person name="Baker S."/>
            <person name="Barry K."/>
            <person name="Bills G."/>
            <person name="Bluhm B."/>
            <person name="Cannon C."/>
            <person name="Castanera R."/>
            <person name="Culley D."/>
            <person name="Daum C."/>
            <person name="Ezra D."/>
            <person name="Gonzalez J."/>
            <person name="Henrissat B."/>
            <person name="Kuo A."/>
            <person name="Liang C."/>
            <person name="Lipzen A."/>
            <person name="Lutzoni F."/>
            <person name="Magnuson J."/>
            <person name="Mondo S."/>
            <person name="Nolan M."/>
            <person name="Ohm R."/>
            <person name="Pangilinan J."/>
            <person name="Park H.-J."/>
            <person name="Ramirez L."/>
            <person name="Alfaro M."/>
            <person name="Sun H."/>
            <person name="Tritt A."/>
            <person name="Yoshinaga Y."/>
            <person name="Zwiers L.-H."/>
            <person name="Turgeon B."/>
            <person name="Goodwin S."/>
            <person name="Spatafora J."/>
            <person name="Crous P."/>
            <person name="Grigoriev I."/>
        </authorList>
    </citation>
    <scope>NUCLEOTIDE SEQUENCE</scope>
    <source>
        <strain evidence="4">CBS 122367</strain>
    </source>
</reference>
<keyword evidence="1" id="KW-0663">Pyridoxal phosphate</keyword>
<accession>A0A6G1JJ61</accession>
<dbReference type="CDD" id="cd00609">
    <property type="entry name" value="AAT_like"/>
    <property type="match status" value="1"/>
</dbReference>
<dbReference type="SUPFAM" id="SSF53383">
    <property type="entry name" value="PLP-dependent transferases"/>
    <property type="match status" value="1"/>
</dbReference>
<dbReference type="InterPro" id="IPR004839">
    <property type="entry name" value="Aminotransferase_I/II_large"/>
</dbReference>
<dbReference type="Pfam" id="PF00155">
    <property type="entry name" value="Aminotran_1_2"/>
    <property type="match status" value="1"/>
</dbReference>
<evidence type="ECO:0000256" key="1">
    <source>
        <dbReference type="ARBA" id="ARBA00022898"/>
    </source>
</evidence>
<dbReference type="PRINTS" id="PR00753">
    <property type="entry name" value="ACCSYNTHASE"/>
</dbReference>
<feature type="region of interest" description="Disordered" evidence="2">
    <location>
        <begin position="1"/>
        <end position="22"/>
    </location>
</feature>
<protein>
    <submittedName>
        <fullName evidence="4">PLP-dependent transferase</fullName>
    </submittedName>
</protein>
<dbReference type="GO" id="GO:0006520">
    <property type="term" value="P:amino acid metabolic process"/>
    <property type="evidence" value="ECO:0007669"/>
    <property type="project" value="TreeGrafter"/>
</dbReference>
<dbReference type="OrthoDB" id="7042322at2759"/>
<proteinExistence type="predicted"/>
<dbReference type="GO" id="GO:0008483">
    <property type="term" value="F:transaminase activity"/>
    <property type="evidence" value="ECO:0007669"/>
    <property type="project" value="TreeGrafter"/>
</dbReference>
<keyword evidence="4" id="KW-0808">Transferase</keyword>
<dbReference type="PANTHER" id="PTHR43795:SF39">
    <property type="entry name" value="AMINOTRANSFERASE CLASS I_CLASSII DOMAIN-CONTAINING PROTEIN"/>
    <property type="match status" value="1"/>
</dbReference>
<evidence type="ECO:0000256" key="2">
    <source>
        <dbReference type="SAM" id="MobiDB-lite"/>
    </source>
</evidence>
<evidence type="ECO:0000259" key="3">
    <source>
        <dbReference type="Pfam" id="PF00155"/>
    </source>
</evidence>
<organism evidence="4 5">
    <name type="scientific">Lentithecium fluviatile CBS 122367</name>
    <dbReference type="NCBI Taxonomy" id="1168545"/>
    <lineage>
        <taxon>Eukaryota</taxon>
        <taxon>Fungi</taxon>
        <taxon>Dikarya</taxon>
        <taxon>Ascomycota</taxon>
        <taxon>Pezizomycotina</taxon>
        <taxon>Dothideomycetes</taxon>
        <taxon>Pleosporomycetidae</taxon>
        <taxon>Pleosporales</taxon>
        <taxon>Massarineae</taxon>
        <taxon>Lentitheciaceae</taxon>
        <taxon>Lentithecium</taxon>
    </lineage>
</organism>
<dbReference type="AlphaFoldDB" id="A0A6G1JJ61"/>
<evidence type="ECO:0000313" key="4">
    <source>
        <dbReference type="EMBL" id="KAF2690205.1"/>
    </source>
</evidence>
<feature type="domain" description="Aminotransferase class I/classII large" evidence="3">
    <location>
        <begin position="47"/>
        <end position="434"/>
    </location>
</feature>
<dbReference type="InterPro" id="IPR015424">
    <property type="entry name" value="PyrdxlP-dep_Trfase"/>
</dbReference>
<dbReference type="Gene3D" id="3.90.1150.10">
    <property type="entry name" value="Aspartate Aminotransferase, domain 1"/>
    <property type="match status" value="1"/>
</dbReference>
<dbReference type="Proteomes" id="UP000799291">
    <property type="component" value="Unassembled WGS sequence"/>
</dbReference>
<dbReference type="Gene3D" id="3.40.640.10">
    <property type="entry name" value="Type I PLP-dependent aspartate aminotransferase-like (Major domain)"/>
    <property type="match status" value="1"/>
</dbReference>
<dbReference type="PANTHER" id="PTHR43795">
    <property type="entry name" value="BIFUNCTIONAL ASPARTATE AMINOTRANSFERASE AND GLUTAMATE/ASPARTATE-PREPHENATE AMINOTRANSFERASE-RELATED"/>
    <property type="match status" value="1"/>
</dbReference>
<gene>
    <name evidence="4" type="ORF">K458DRAFT_383337</name>
</gene>
<dbReference type="InterPro" id="IPR015422">
    <property type="entry name" value="PyrdxlP-dep_Trfase_small"/>
</dbReference>
<evidence type="ECO:0000313" key="5">
    <source>
        <dbReference type="Proteomes" id="UP000799291"/>
    </source>
</evidence>
<dbReference type="GO" id="GO:0030170">
    <property type="term" value="F:pyridoxal phosphate binding"/>
    <property type="evidence" value="ECO:0007669"/>
    <property type="project" value="InterPro"/>
</dbReference>
<sequence>MSSHSPPSSGSTLSNRGAALAARPGARDEADILYSRNWDLVTNPEGVVNLGTAENRLILDDVAEFIAEKKIKFEGADFDYGEGPWGSLRLRTAMAKFINAHFHPHSHLSPSNLTVSSGCTSLLSTLALTLANPNDAILLSSPSYIGFPSDMSLLAGLQPIYVRFPSSVDQFTSPPDAVVAAYSAALKHASDTGVAVKILVLCNPHNPLGRCYTKEVLVGIMQFCDRHEIHLVVDEIYALSVYSTPSATDVPFTSVLAVDWAKYIDENHLHQLYGLSKDFACGGLRIGSLYTRNVELQCAVSSLSVLHHSGTIPSLLASTLLEDTAWHDSFFATSRERLGRAAAFAKELLDKAAIPYAPGANAGFFLWVDLRRWLGEKDGDGGDEWAREEALSARMATEKVFMIGGRAQGTEEAGWYRFIFSRSEVVVREGVNRLVRALNASPDRCNAPVSKSGD</sequence>
<dbReference type="EMBL" id="MU005571">
    <property type="protein sequence ID" value="KAF2690205.1"/>
    <property type="molecule type" value="Genomic_DNA"/>
</dbReference>
<dbReference type="InterPro" id="IPR050478">
    <property type="entry name" value="Ethylene_sulfur-biosynth"/>
</dbReference>
<dbReference type="InterPro" id="IPR015421">
    <property type="entry name" value="PyrdxlP-dep_Trfase_major"/>
</dbReference>
<keyword evidence="5" id="KW-1185">Reference proteome</keyword>